<dbReference type="Gene3D" id="3.40.50.2000">
    <property type="entry name" value="Glycogen Phosphorylase B"/>
    <property type="match status" value="1"/>
</dbReference>
<keyword evidence="2" id="KW-0808">Transferase</keyword>
<evidence type="ECO:0000313" key="3">
    <source>
        <dbReference type="Proteomes" id="UP000198403"/>
    </source>
</evidence>
<reference evidence="2 3" key="1">
    <citation type="submission" date="2017-06" db="EMBL/GenBank/DDBJ databases">
        <authorList>
            <person name="Kim H.J."/>
            <person name="Triplett B.A."/>
        </authorList>
    </citation>
    <scope>NUCLEOTIDE SEQUENCE [LARGE SCALE GENOMIC DNA]</scope>
    <source>
        <strain evidence="2 3">DSM 44272</strain>
    </source>
</reference>
<feature type="region of interest" description="Disordered" evidence="1">
    <location>
        <begin position="371"/>
        <end position="402"/>
    </location>
</feature>
<dbReference type="Pfam" id="PF13692">
    <property type="entry name" value="Glyco_trans_1_4"/>
    <property type="match status" value="1"/>
</dbReference>
<accession>A0A238Z241</accession>
<gene>
    <name evidence="2" type="ORF">SAMN06272737_12416</name>
</gene>
<dbReference type="Proteomes" id="UP000198403">
    <property type="component" value="Unassembled WGS sequence"/>
</dbReference>
<evidence type="ECO:0000313" key="2">
    <source>
        <dbReference type="EMBL" id="SNR76939.1"/>
    </source>
</evidence>
<evidence type="ECO:0000256" key="1">
    <source>
        <dbReference type="SAM" id="MobiDB-lite"/>
    </source>
</evidence>
<name>A0A238Z241_9ACTN</name>
<sequence>MDDGKRGGGPRAEPPVAGDGAPTVAPMTGGQLVIGSSYGAAGASMRVRVLDWLRFLRLEAEVLDYLGTPNVRPGTLLRQPLRVVAAERRLRSLGRRPAWERLLVSRSMGPFTRGRLEAALLQRAGWGVYDFDDALYADARGGVHHFFGEAAGWSTAVRGADLVIAGNASLAEAAARIHPEVRVIPSCVEPRDYPRKTSYAVGPVPRLIWMGSPSTEPFLQPVAPALLRVHRLTGARLTVVSAGRRPLGELDVMTDRVTWDGPRTDALLADADCGIMPLPDTPFTRGKCAYKLLQYGAAGLPAVASPVGVNAQVIEQLDGLAPADAESWAEALLGMVQEPEARRRTRGHAARRAVEDHYSFDAWQSEFLRSVHLPERPGTGPARQASAPGRAGGAAPAPDRTR</sequence>
<organism evidence="2 3">
    <name type="scientific">Blastococcus mobilis</name>
    <dbReference type="NCBI Taxonomy" id="1938746"/>
    <lineage>
        <taxon>Bacteria</taxon>
        <taxon>Bacillati</taxon>
        <taxon>Actinomycetota</taxon>
        <taxon>Actinomycetes</taxon>
        <taxon>Geodermatophilales</taxon>
        <taxon>Geodermatophilaceae</taxon>
        <taxon>Blastococcus</taxon>
    </lineage>
</organism>
<dbReference type="PANTHER" id="PTHR12526">
    <property type="entry name" value="GLYCOSYLTRANSFERASE"/>
    <property type="match status" value="1"/>
</dbReference>
<keyword evidence="3" id="KW-1185">Reference proteome</keyword>
<protein>
    <submittedName>
        <fullName evidence="2">Glycosyl transferases group 1</fullName>
    </submittedName>
</protein>
<dbReference type="SUPFAM" id="SSF53756">
    <property type="entry name" value="UDP-Glycosyltransferase/glycogen phosphorylase"/>
    <property type="match status" value="1"/>
</dbReference>
<dbReference type="EMBL" id="FZNO01000024">
    <property type="protein sequence ID" value="SNR76939.1"/>
    <property type="molecule type" value="Genomic_DNA"/>
</dbReference>
<dbReference type="AlphaFoldDB" id="A0A238Z241"/>
<feature type="region of interest" description="Disordered" evidence="1">
    <location>
        <begin position="1"/>
        <end position="24"/>
    </location>
</feature>
<feature type="compositionally biased region" description="Low complexity" evidence="1">
    <location>
        <begin position="380"/>
        <end position="402"/>
    </location>
</feature>
<proteinExistence type="predicted"/>
<dbReference type="GO" id="GO:0016740">
    <property type="term" value="F:transferase activity"/>
    <property type="evidence" value="ECO:0007669"/>
    <property type="project" value="UniProtKB-KW"/>
</dbReference>